<feature type="compositionally biased region" description="Gly residues" evidence="1">
    <location>
        <begin position="135"/>
        <end position="145"/>
    </location>
</feature>
<feature type="compositionally biased region" description="Polar residues" evidence="1">
    <location>
        <begin position="104"/>
        <end position="114"/>
    </location>
</feature>
<evidence type="ECO:0000256" key="1">
    <source>
        <dbReference type="SAM" id="MobiDB-lite"/>
    </source>
</evidence>
<comment type="caution">
    <text evidence="2">The sequence shown here is derived from an EMBL/GenBank/DDBJ whole genome shotgun (WGS) entry which is preliminary data.</text>
</comment>
<accession>A0A0F9G8W8</accession>
<feature type="region of interest" description="Disordered" evidence="1">
    <location>
        <begin position="89"/>
        <end position="155"/>
    </location>
</feature>
<feature type="compositionally biased region" description="Low complexity" evidence="1">
    <location>
        <begin position="11"/>
        <end position="27"/>
    </location>
</feature>
<dbReference type="EMBL" id="LAZR01021007">
    <property type="protein sequence ID" value="KKL86816.1"/>
    <property type="molecule type" value="Genomic_DNA"/>
</dbReference>
<feature type="compositionally biased region" description="Low complexity" evidence="1">
    <location>
        <begin position="55"/>
        <end position="64"/>
    </location>
</feature>
<name>A0A0F9G8W8_9ZZZZ</name>
<organism evidence="2">
    <name type="scientific">marine sediment metagenome</name>
    <dbReference type="NCBI Taxonomy" id="412755"/>
    <lineage>
        <taxon>unclassified sequences</taxon>
        <taxon>metagenomes</taxon>
        <taxon>ecological metagenomes</taxon>
    </lineage>
</organism>
<protein>
    <submittedName>
        <fullName evidence="2">Uncharacterized protein</fullName>
    </submittedName>
</protein>
<proteinExistence type="predicted"/>
<evidence type="ECO:0000313" key="2">
    <source>
        <dbReference type="EMBL" id="KKL86816.1"/>
    </source>
</evidence>
<dbReference type="AlphaFoldDB" id="A0A0F9G8W8"/>
<feature type="region of interest" description="Disordered" evidence="1">
    <location>
        <begin position="1"/>
        <end position="71"/>
    </location>
</feature>
<gene>
    <name evidence="2" type="ORF">LCGC14_1940980</name>
</gene>
<sequence>GVRPTSPTDFGGTAASPTTMPAPMAPGDPRRDESDPWAAKGAGPGFTPPTPATEPTPESQPQTFFEKFPTPQDAWKDWLSRMGQFLARQPGEVPNFPGPWGTRRTPTSSPTEYSGGTPPIERKEGPQEYNPMTGTFGGIIEGSSGGSRYVEKSLF</sequence>
<reference evidence="2" key="1">
    <citation type="journal article" date="2015" name="Nature">
        <title>Complex archaea that bridge the gap between prokaryotes and eukaryotes.</title>
        <authorList>
            <person name="Spang A."/>
            <person name="Saw J.H."/>
            <person name="Jorgensen S.L."/>
            <person name="Zaremba-Niedzwiedzka K."/>
            <person name="Martijn J."/>
            <person name="Lind A.E."/>
            <person name="van Eijk R."/>
            <person name="Schleper C."/>
            <person name="Guy L."/>
            <person name="Ettema T.J."/>
        </authorList>
    </citation>
    <scope>NUCLEOTIDE SEQUENCE</scope>
</reference>
<feature type="non-terminal residue" evidence="2">
    <location>
        <position position="1"/>
    </location>
</feature>